<name>A0A3E0VBW0_9MICO</name>
<evidence type="ECO:0000256" key="1">
    <source>
        <dbReference type="ARBA" id="ARBA00006479"/>
    </source>
</evidence>
<evidence type="ECO:0000313" key="3">
    <source>
        <dbReference type="Proteomes" id="UP000256709"/>
    </source>
</evidence>
<dbReference type="SUPFAM" id="SSF53067">
    <property type="entry name" value="Actin-like ATPase domain"/>
    <property type="match status" value="1"/>
</dbReference>
<dbReference type="PANTHER" id="PTHR18964:SF149">
    <property type="entry name" value="BIFUNCTIONAL UDP-N-ACETYLGLUCOSAMINE 2-EPIMERASE_N-ACETYLMANNOSAMINE KINASE"/>
    <property type="match status" value="1"/>
</dbReference>
<dbReference type="Pfam" id="PF00480">
    <property type="entry name" value="ROK"/>
    <property type="match status" value="1"/>
</dbReference>
<dbReference type="PANTHER" id="PTHR18964">
    <property type="entry name" value="ROK (REPRESSOR, ORF, KINASE) FAMILY"/>
    <property type="match status" value="1"/>
</dbReference>
<evidence type="ECO:0008006" key="4">
    <source>
        <dbReference type="Google" id="ProtNLM"/>
    </source>
</evidence>
<organism evidence="2 3">
    <name type="scientific">Subtercola boreus</name>
    <dbReference type="NCBI Taxonomy" id="120213"/>
    <lineage>
        <taxon>Bacteria</taxon>
        <taxon>Bacillati</taxon>
        <taxon>Actinomycetota</taxon>
        <taxon>Actinomycetes</taxon>
        <taxon>Micrococcales</taxon>
        <taxon>Microbacteriaceae</taxon>
        <taxon>Subtercola</taxon>
    </lineage>
</organism>
<dbReference type="InterPro" id="IPR043129">
    <property type="entry name" value="ATPase_NBD"/>
</dbReference>
<sequence length="320" mass="32839">MPTSSAVVAIDIGGTTLKGAVFNSSGVMVCRRQIGTFSVDDEALPGIQALTRALRNDASAAGAEIEGIGLASPGVIDSSAGQVVYAANLHWEELNLSEIIEAEFRVPVRLEHDARAGAIAEQAAHPEERSRYRNFIFVPIGTGLSGAVVTGGSLVYGARSSAGEFGHMPIVPSGAVCSCGGRGCIEAYASATTVLNRYKMRGGKNATSTPQLVSLLNIDSDAQAVWSELVEALALGLSSLSAVLDPDCIVIGGGLSLAGETLLSPLRLAVAEKLPWRPAPVVLQSALGSDAGLIGAGIVARDRSPGGRSVFAQAAIPKRP</sequence>
<evidence type="ECO:0000313" key="2">
    <source>
        <dbReference type="EMBL" id="RFA06860.1"/>
    </source>
</evidence>
<reference evidence="2 3" key="1">
    <citation type="submission" date="2017-04" db="EMBL/GenBank/DDBJ databases">
        <title>Comparative genome analysis of Subtercola boreus.</title>
        <authorList>
            <person name="Cho Y.-J."/>
            <person name="Cho A."/>
            <person name="Kim O.-S."/>
            <person name="Lee J.-I."/>
        </authorList>
    </citation>
    <scope>NUCLEOTIDE SEQUENCE [LARGE SCALE GENOMIC DNA]</scope>
    <source>
        <strain evidence="2 3">P27444</strain>
    </source>
</reference>
<gene>
    <name evidence="2" type="ORF">B7R21_18040</name>
</gene>
<dbReference type="InterPro" id="IPR000600">
    <property type="entry name" value="ROK"/>
</dbReference>
<proteinExistence type="inferred from homology"/>
<dbReference type="Gene3D" id="3.30.420.40">
    <property type="match status" value="2"/>
</dbReference>
<protein>
    <recommendedName>
        <fullName evidence="4">Sugar kinase</fullName>
    </recommendedName>
</protein>
<accession>A0A3E0VBW0</accession>
<dbReference type="OrthoDB" id="9815677at2"/>
<comment type="similarity">
    <text evidence="1">Belongs to the ROK (NagC/XylR) family.</text>
</comment>
<comment type="caution">
    <text evidence="2">The sequence shown here is derived from an EMBL/GenBank/DDBJ whole genome shotgun (WGS) entry which is preliminary data.</text>
</comment>
<dbReference type="Proteomes" id="UP000256709">
    <property type="component" value="Unassembled WGS sequence"/>
</dbReference>
<dbReference type="AlphaFoldDB" id="A0A3E0VBW0"/>
<dbReference type="EMBL" id="NBXA01000043">
    <property type="protein sequence ID" value="RFA06860.1"/>
    <property type="molecule type" value="Genomic_DNA"/>
</dbReference>
<dbReference type="RefSeq" id="WP_116284654.1">
    <property type="nucleotide sequence ID" value="NZ_NBXA01000043.1"/>
</dbReference>